<protein>
    <submittedName>
        <fullName evidence="2">Uncharacterized protein</fullName>
    </submittedName>
</protein>
<keyword evidence="1" id="KW-0812">Transmembrane</keyword>
<evidence type="ECO:0000313" key="3">
    <source>
        <dbReference type="Proteomes" id="UP000287177"/>
    </source>
</evidence>
<accession>A0A439DTY2</accession>
<dbReference type="AlphaFoldDB" id="A0A439DTY2"/>
<keyword evidence="3" id="KW-1185">Reference proteome</keyword>
<proteinExistence type="predicted"/>
<evidence type="ECO:0000256" key="1">
    <source>
        <dbReference type="SAM" id="Phobius"/>
    </source>
</evidence>
<feature type="transmembrane region" description="Helical" evidence="1">
    <location>
        <begin position="42"/>
        <end position="68"/>
    </location>
</feature>
<gene>
    <name evidence="2" type="ORF">MELE44368_18855</name>
</gene>
<organism evidence="2 3">
    <name type="scientific">Mycolicibacterium elephantis DSM 44368</name>
    <dbReference type="NCBI Taxonomy" id="1335622"/>
    <lineage>
        <taxon>Bacteria</taxon>
        <taxon>Bacillati</taxon>
        <taxon>Actinomycetota</taxon>
        <taxon>Actinomycetes</taxon>
        <taxon>Mycobacteriales</taxon>
        <taxon>Mycobacteriaceae</taxon>
        <taxon>Mycolicibacterium</taxon>
    </lineage>
</organism>
<keyword evidence="1" id="KW-1133">Transmembrane helix</keyword>
<dbReference type="RefSeq" id="WP_128108703.1">
    <property type="nucleotide sequence ID" value="NZ_ATDN01000015.1"/>
</dbReference>
<comment type="caution">
    <text evidence="2">The sequence shown here is derived from an EMBL/GenBank/DDBJ whole genome shotgun (WGS) entry which is preliminary data.</text>
</comment>
<feature type="transmembrane region" description="Helical" evidence="1">
    <location>
        <begin position="80"/>
        <end position="99"/>
    </location>
</feature>
<dbReference type="Proteomes" id="UP000287177">
    <property type="component" value="Unassembled WGS sequence"/>
</dbReference>
<dbReference type="EMBL" id="ATDN01000015">
    <property type="protein sequence ID" value="RWA19972.1"/>
    <property type="molecule type" value="Genomic_DNA"/>
</dbReference>
<reference evidence="2 3" key="1">
    <citation type="submission" date="2013-06" db="EMBL/GenBank/DDBJ databases">
        <title>The draft sequence of the Mycobacterium elephantis genome.</title>
        <authorList>
            <person name="Pettersson F.B."/>
            <person name="Das S."/>
            <person name="Dasgupta S."/>
            <person name="Bhattacharya A."/>
            <person name="Kirsebom L.A."/>
        </authorList>
    </citation>
    <scope>NUCLEOTIDE SEQUENCE [LARGE SCALE GENOMIC DNA]</scope>
    <source>
        <strain evidence="2 3">DSM 44368</strain>
    </source>
</reference>
<keyword evidence="1" id="KW-0472">Membrane</keyword>
<sequence length="119" mass="12773">MAESFYELLQHAYPSDAAGGLRAASAKPARDSQVKIVQVTQYALYVAFQVLVLALAIAVTTSLIIAIWRLSTNPDTAEAILSGVVIVGDIATGAAAGFLQKQANEAKKRYEDARRYLSE</sequence>
<name>A0A439DTY2_9MYCO</name>
<evidence type="ECO:0000313" key="2">
    <source>
        <dbReference type="EMBL" id="RWA19972.1"/>
    </source>
</evidence>